<gene>
    <name evidence="1" type="ORF">NM688_g1091</name>
</gene>
<proteinExistence type="predicted"/>
<dbReference type="EMBL" id="JANHOG010000107">
    <property type="protein sequence ID" value="KAJ3558152.1"/>
    <property type="molecule type" value="Genomic_DNA"/>
</dbReference>
<organism evidence="1 2">
    <name type="scientific">Phlebia brevispora</name>
    <dbReference type="NCBI Taxonomy" id="194682"/>
    <lineage>
        <taxon>Eukaryota</taxon>
        <taxon>Fungi</taxon>
        <taxon>Dikarya</taxon>
        <taxon>Basidiomycota</taxon>
        <taxon>Agaricomycotina</taxon>
        <taxon>Agaricomycetes</taxon>
        <taxon>Polyporales</taxon>
        <taxon>Meruliaceae</taxon>
        <taxon>Phlebia</taxon>
    </lineage>
</organism>
<keyword evidence="2" id="KW-1185">Reference proteome</keyword>
<sequence length="849" mass="94376">MGNELSNARYMAVGSFVVNFGTQLYGMLTKPNMKDIADANHFAFSPNPWFIAAFFSGQTVLQAYWIRQLFTAGSERYTLLGDNGSEGDAAEDVDRQLAAEEATQVAVQYAPIYALGNLCIAGWLFFWLRKNFTVSQILVTINTAAQLFAVARLPTLTTGSPRLLFVTHLVAKTFAGIGVLDFVDNGGVALRSQAPPSTAIQVLTYALFPVAAAISRPLFGSTLLYDLVAIYFGQRTIPGAEEWSTRIGWTALAVGAIVGLKGMLANAVCSTMAIGNSSLHCEGSGTIALALDGCLNARDVLDLCNFVSSIVGTDMTEVEISQVLTALAPPRTQPHITRSRSSSPLTKPETWKTPEITAYLGEVSRKIVTGFHKLGSHRQDSVRRVGEVIRTSIESKKIGLPLIQDLCGILREHPALIVEYAEKWLPKTQRLELFEEFARLGLFRFSATPDAPLEWYAAIEYENAVTTLVSEDAQRTQEVLSELLYKDAPWCALSAAGQHEYNVPFCDDWRRTRLTKLMSGLFISSEILPSALAINTSNLIYVKLEFRESLLARCHHVKLGNKEVIVKGWTLHRSEVSPNESEEVATRAAELLVRRLLIWRQMQHENIVPLLGVAAEFVDSQASSGRFPFLRMITPYMHSGNILEYARSLRAENVVIPFGDWLLQIINGLSYLHEHGIVHGNLHCGQILVDDDGRLRLSDFYMTILGVLSRQITDASVGRRRRHFVYWGDRYMAPELLPADEDIPNVLTHPDTSTTSEAGDIYAFASTIVELYSGMPPKFSPADKPKYTDPYDLRDWVRDGARPLRPVETAISPIPDPLWALMQTCWKENPADRPTLMEIRSALQDIFRS</sequence>
<reference evidence="1" key="1">
    <citation type="submission" date="2022-07" db="EMBL/GenBank/DDBJ databases">
        <title>Genome Sequence of Phlebia brevispora.</title>
        <authorList>
            <person name="Buettner E."/>
        </authorList>
    </citation>
    <scope>NUCLEOTIDE SEQUENCE</scope>
    <source>
        <strain evidence="1">MPL23</strain>
    </source>
</reference>
<name>A0ACC1TCU7_9APHY</name>
<dbReference type="Proteomes" id="UP001148662">
    <property type="component" value="Unassembled WGS sequence"/>
</dbReference>
<evidence type="ECO:0000313" key="2">
    <source>
        <dbReference type="Proteomes" id="UP001148662"/>
    </source>
</evidence>
<accession>A0ACC1TCU7</accession>
<protein>
    <submittedName>
        <fullName evidence="1">Uncharacterized protein</fullName>
    </submittedName>
</protein>
<comment type="caution">
    <text evidence="1">The sequence shown here is derived from an EMBL/GenBank/DDBJ whole genome shotgun (WGS) entry which is preliminary data.</text>
</comment>
<evidence type="ECO:0000313" key="1">
    <source>
        <dbReference type="EMBL" id="KAJ3558152.1"/>
    </source>
</evidence>